<dbReference type="Proteomes" id="UP000296706">
    <property type="component" value="Chromosome"/>
</dbReference>
<name>A0A4D6HGK1_9EURY</name>
<keyword evidence="4" id="KW-1185">Reference proteome</keyword>
<gene>
    <name evidence="3" type="ORF">DV733_15575</name>
</gene>
<evidence type="ECO:0000259" key="2">
    <source>
        <dbReference type="SMART" id="SM00418"/>
    </source>
</evidence>
<dbReference type="Pfam" id="PF24267">
    <property type="entry name" value="HVO_1552_C"/>
    <property type="match status" value="1"/>
</dbReference>
<dbReference type="OrthoDB" id="11368at2157"/>
<sequence length="204" mass="21906">MERLLPSRVDPRPRDDPKVYGLEEEQTQDALSALSAETARTILTELYDQPAAPAELQEQVGTSLQNVHYHLDNLESAGLIRQVGTRYSEKGNEMSVFAPASDAVVFMAGDNESRSRLQRALARVVGGVGVLAAASLAFGAAVQQWLAPEPSQPQSEPIIQTEQTGPATEVVNAIDPALAFFLGGAFVLAVAGSWMAVRRYRADG</sequence>
<dbReference type="SMART" id="SM00418">
    <property type="entry name" value="HTH_ARSR"/>
    <property type="match status" value="1"/>
</dbReference>
<dbReference type="Gene3D" id="1.10.10.10">
    <property type="entry name" value="Winged helix-like DNA-binding domain superfamily/Winged helix DNA-binding domain"/>
    <property type="match status" value="1"/>
</dbReference>
<evidence type="ECO:0000256" key="1">
    <source>
        <dbReference type="SAM" id="Phobius"/>
    </source>
</evidence>
<proteinExistence type="predicted"/>
<dbReference type="GO" id="GO:0003700">
    <property type="term" value="F:DNA-binding transcription factor activity"/>
    <property type="evidence" value="ECO:0007669"/>
    <property type="project" value="InterPro"/>
</dbReference>
<keyword evidence="1" id="KW-1133">Transmembrane helix</keyword>
<dbReference type="SUPFAM" id="SSF46785">
    <property type="entry name" value="Winged helix' DNA-binding domain"/>
    <property type="match status" value="1"/>
</dbReference>
<dbReference type="Pfam" id="PF12840">
    <property type="entry name" value="HTH_20"/>
    <property type="match status" value="1"/>
</dbReference>
<evidence type="ECO:0000313" key="3">
    <source>
        <dbReference type="EMBL" id="QCC52993.1"/>
    </source>
</evidence>
<organism evidence="3 4">
    <name type="scientific">Halapricum salinum</name>
    <dbReference type="NCBI Taxonomy" id="1457250"/>
    <lineage>
        <taxon>Archaea</taxon>
        <taxon>Methanobacteriati</taxon>
        <taxon>Methanobacteriota</taxon>
        <taxon>Stenosarchaea group</taxon>
        <taxon>Halobacteria</taxon>
        <taxon>Halobacteriales</taxon>
        <taxon>Haloarculaceae</taxon>
        <taxon>Halapricum</taxon>
    </lineage>
</organism>
<dbReference type="EMBL" id="CP031310">
    <property type="protein sequence ID" value="QCC52993.1"/>
    <property type="molecule type" value="Genomic_DNA"/>
</dbReference>
<dbReference type="InterPro" id="IPR001845">
    <property type="entry name" value="HTH_ArsR_DNA-bd_dom"/>
</dbReference>
<evidence type="ECO:0000313" key="4">
    <source>
        <dbReference type="Proteomes" id="UP000296706"/>
    </source>
</evidence>
<dbReference type="CDD" id="cd00090">
    <property type="entry name" value="HTH_ARSR"/>
    <property type="match status" value="1"/>
</dbReference>
<dbReference type="InterPro" id="IPR011991">
    <property type="entry name" value="ArsR-like_HTH"/>
</dbReference>
<keyword evidence="1" id="KW-0472">Membrane</keyword>
<dbReference type="STRING" id="1457250.GCA_000755225_01992"/>
<feature type="domain" description="HTH arsR-type" evidence="2">
    <location>
        <begin position="29"/>
        <end position="113"/>
    </location>
</feature>
<feature type="transmembrane region" description="Helical" evidence="1">
    <location>
        <begin position="120"/>
        <end position="142"/>
    </location>
</feature>
<keyword evidence="1" id="KW-0812">Transmembrane</keyword>
<protein>
    <submittedName>
        <fullName evidence="3">ArsR family transcriptional regulator</fullName>
    </submittedName>
</protein>
<dbReference type="InterPro" id="IPR036388">
    <property type="entry name" value="WH-like_DNA-bd_sf"/>
</dbReference>
<feature type="transmembrane region" description="Helical" evidence="1">
    <location>
        <begin position="177"/>
        <end position="197"/>
    </location>
</feature>
<dbReference type="InterPro" id="IPR056525">
    <property type="entry name" value="HVO_1552_C"/>
</dbReference>
<dbReference type="InterPro" id="IPR036390">
    <property type="entry name" value="WH_DNA-bd_sf"/>
</dbReference>
<accession>A0A4D6HGK1</accession>
<dbReference type="KEGG" id="hsn:DV733_15575"/>
<dbReference type="AlphaFoldDB" id="A0A4D6HGK1"/>
<reference evidence="3 4" key="1">
    <citation type="journal article" date="2019" name="Nat. Commun.">
        <title>A new type of DNA phosphorothioation-based antiviral system in archaea.</title>
        <authorList>
            <person name="Xiong L."/>
            <person name="Liu S."/>
            <person name="Chen S."/>
            <person name="Xiao Y."/>
            <person name="Zhu B."/>
            <person name="Gao Y."/>
            <person name="Zhang Y."/>
            <person name="Chen B."/>
            <person name="Luo J."/>
            <person name="Deng Z."/>
            <person name="Chen X."/>
            <person name="Wang L."/>
            <person name="Chen S."/>
        </authorList>
    </citation>
    <scope>NUCLEOTIDE SEQUENCE [LARGE SCALE GENOMIC DNA]</scope>
    <source>
        <strain evidence="3 4">CBA1105</strain>
    </source>
</reference>